<evidence type="ECO:0000256" key="1">
    <source>
        <dbReference type="ARBA" id="ARBA00022722"/>
    </source>
</evidence>
<accession>A0ABX0L468</accession>
<gene>
    <name evidence="5" type="ORF">HA052_11130</name>
</gene>
<dbReference type="Proteomes" id="UP001515641">
    <property type="component" value="Unassembled WGS sequence"/>
</dbReference>
<comment type="caution">
    <text evidence="5">The sequence shown here is derived from an EMBL/GenBank/DDBJ whole genome shotgun (WGS) entry which is preliminary data.</text>
</comment>
<keyword evidence="2" id="KW-0378">Hydrolase</keyword>
<dbReference type="InterPro" id="IPR036397">
    <property type="entry name" value="RNaseH_sf"/>
</dbReference>
<dbReference type="PANTHER" id="PTHR30231">
    <property type="entry name" value="DNA POLYMERASE III SUBUNIT EPSILON"/>
    <property type="match status" value="1"/>
</dbReference>
<dbReference type="InterPro" id="IPR013520">
    <property type="entry name" value="Ribonucl_H"/>
</dbReference>
<dbReference type="InterPro" id="IPR012337">
    <property type="entry name" value="RNaseH-like_sf"/>
</dbReference>
<dbReference type="RefSeq" id="WP_166451998.1">
    <property type="nucleotide sequence ID" value="NZ_JAAOMA010000013.1"/>
</dbReference>
<evidence type="ECO:0000256" key="2">
    <source>
        <dbReference type="ARBA" id="ARBA00022801"/>
    </source>
</evidence>
<sequence length="202" mass="22202">MKPILFYDTETTGLPQWNLPSEDLSQPHITQIAAELVDEDSGLVLAGMNLLIKPDGWVIPDDVAELTGITTELCEAFGVALGQVMDLFLGLWSRADIRVGHNESFDMRMVRIELMRVYGEAVADDWKEGSAFCTCSNSTKIVNLPPTEKMLAAGKKNAKPPNLGEAFEFFTGRKLDGAHNAMVDVAGCRDVYFGILKHRKAA</sequence>
<name>A0ABX0L468_9NEIS</name>
<evidence type="ECO:0000259" key="4">
    <source>
        <dbReference type="SMART" id="SM00479"/>
    </source>
</evidence>
<dbReference type="GO" id="GO:0004527">
    <property type="term" value="F:exonuclease activity"/>
    <property type="evidence" value="ECO:0007669"/>
    <property type="project" value="UniProtKB-KW"/>
</dbReference>
<keyword evidence="1" id="KW-0540">Nuclease</keyword>
<feature type="domain" description="Exonuclease" evidence="4">
    <location>
        <begin position="3"/>
        <end position="201"/>
    </location>
</feature>
<dbReference type="Pfam" id="PF00929">
    <property type="entry name" value="RNase_T"/>
    <property type="match status" value="1"/>
</dbReference>
<dbReference type="CDD" id="cd06127">
    <property type="entry name" value="DEDDh"/>
    <property type="match status" value="1"/>
</dbReference>
<proteinExistence type="predicted"/>
<reference evidence="5 6" key="1">
    <citation type="submission" date="2020-03" db="EMBL/GenBank/DDBJ databases">
        <title>Draft genome sequence of environmentally isolated cultures.</title>
        <authorList>
            <person name="Wilson H.S."/>
            <person name="De Leon M.E."/>
        </authorList>
    </citation>
    <scope>NUCLEOTIDE SEQUENCE [LARGE SCALE GENOMIC DNA]</scope>
    <source>
        <strain evidence="5 6">HSC-31F16</strain>
    </source>
</reference>
<dbReference type="SMART" id="SM00479">
    <property type="entry name" value="EXOIII"/>
    <property type="match status" value="1"/>
</dbReference>
<keyword evidence="6" id="KW-1185">Reference proteome</keyword>
<protein>
    <submittedName>
        <fullName evidence="5">3'-5' exonuclease</fullName>
    </submittedName>
</protein>
<evidence type="ECO:0000313" key="5">
    <source>
        <dbReference type="EMBL" id="NHR05753.1"/>
    </source>
</evidence>
<dbReference type="Gene3D" id="3.30.420.10">
    <property type="entry name" value="Ribonuclease H-like superfamily/Ribonuclease H"/>
    <property type="match status" value="1"/>
</dbReference>
<evidence type="ECO:0000313" key="6">
    <source>
        <dbReference type="Proteomes" id="UP001515641"/>
    </source>
</evidence>
<dbReference type="PANTHER" id="PTHR30231:SF4">
    <property type="entry name" value="PROTEIN NEN2"/>
    <property type="match status" value="1"/>
</dbReference>
<dbReference type="EMBL" id="JAAOMA010000013">
    <property type="protein sequence ID" value="NHR05753.1"/>
    <property type="molecule type" value="Genomic_DNA"/>
</dbReference>
<evidence type="ECO:0000256" key="3">
    <source>
        <dbReference type="ARBA" id="ARBA00022839"/>
    </source>
</evidence>
<organism evidence="5 6">
    <name type="scientific">Chromobacterium fluminis</name>
    <dbReference type="NCBI Taxonomy" id="3044269"/>
    <lineage>
        <taxon>Bacteria</taxon>
        <taxon>Pseudomonadati</taxon>
        <taxon>Pseudomonadota</taxon>
        <taxon>Betaproteobacteria</taxon>
        <taxon>Neisseriales</taxon>
        <taxon>Chromobacteriaceae</taxon>
        <taxon>Chromobacterium</taxon>
    </lineage>
</organism>
<keyword evidence="3 5" id="KW-0269">Exonuclease</keyword>
<dbReference type="SUPFAM" id="SSF53098">
    <property type="entry name" value="Ribonuclease H-like"/>
    <property type="match status" value="1"/>
</dbReference>